<accession>D7FY14</accession>
<evidence type="ECO:0000256" key="1">
    <source>
        <dbReference type="SAM" id="MobiDB-lite"/>
    </source>
</evidence>
<feature type="region of interest" description="Disordered" evidence="1">
    <location>
        <begin position="1"/>
        <end position="23"/>
    </location>
</feature>
<sequence>MEKTWYCVGPHSTSNSRKSRGGTGCSCNSVLAIDPDKVGAVNDFCQASTAEEKGLVANQVSIRLFRMSCSCVRCVCT</sequence>
<protein>
    <submittedName>
        <fullName evidence="2">Uncharacterized protein</fullName>
    </submittedName>
</protein>
<name>D7FY14_ECTSI</name>
<proteinExistence type="predicted"/>
<gene>
    <name evidence="2" type="ORF">Esi_0338_0005</name>
</gene>
<dbReference type="AlphaFoldDB" id="D7FY14"/>
<evidence type="ECO:0000313" key="3">
    <source>
        <dbReference type="Proteomes" id="UP000002630"/>
    </source>
</evidence>
<dbReference type="Proteomes" id="UP000002630">
    <property type="component" value="Linkage Group LG06"/>
</dbReference>
<dbReference type="EMBL" id="FN648529">
    <property type="protein sequence ID" value="CBJ32427.1"/>
    <property type="molecule type" value="Genomic_DNA"/>
</dbReference>
<reference evidence="2 3" key="1">
    <citation type="journal article" date="2010" name="Nature">
        <title>The Ectocarpus genome and the independent evolution of multicellularity in brown algae.</title>
        <authorList>
            <person name="Cock J.M."/>
            <person name="Sterck L."/>
            <person name="Rouze P."/>
            <person name="Scornet D."/>
            <person name="Allen A.E."/>
            <person name="Amoutzias G."/>
            <person name="Anthouard V."/>
            <person name="Artiguenave F."/>
            <person name="Aury J.M."/>
            <person name="Badger J.H."/>
            <person name="Beszteri B."/>
            <person name="Billiau K."/>
            <person name="Bonnet E."/>
            <person name="Bothwell J.H."/>
            <person name="Bowler C."/>
            <person name="Boyen C."/>
            <person name="Brownlee C."/>
            <person name="Carrano C.J."/>
            <person name="Charrier B."/>
            <person name="Cho G.Y."/>
            <person name="Coelho S.M."/>
            <person name="Collen J."/>
            <person name="Corre E."/>
            <person name="Da Silva C."/>
            <person name="Delage L."/>
            <person name="Delaroque N."/>
            <person name="Dittami S.M."/>
            <person name="Doulbeau S."/>
            <person name="Elias M."/>
            <person name="Farnham G."/>
            <person name="Gachon C.M."/>
            <person name="Gschloessl B."/>
            <person name="Heesch S."/>
            <person name="Jabbari K."/>
            <person name="Jubin C."/>
            <person name="Kawai H."/>
            <person name="Kimura K."/>
            <person name="Kloareg B."/>
            <person name="Kupper F.C."/>
            <person name="Lang D."/>
            <person name="Le Bail A."/>
            <person name="Leblanc C."/>
            <person name="Lerouge P."/>
            <person name="Lohr M."/>
            <person name="Lopez P.J."/>
            <person name="Martens C."/>
            <person name="Maumus F."/>
            <person name="Michel G."/>
            <person name="Miranda-Saavedra D."/>
            <person name="Morales J."/>
            <person name="Moreau H."/>
            <person name="Motomura T."/>
            <person name="Nagasato C."/>
            <person name="Napoli C.A."/>
            <person name="Nelson D.R."/>
            <person name="Nyvall-Collen P."/>
            <person name="Peters A.F."/>
            <person name="Pommier C."/>
            <person name="Potin P."/>
            <person name="Poulain J."/>
            <person name="Quesneville H."/>
            <person name="Read B."/>
            <person name="Rensing S.A."/>
            <person name="Ritter A."/>
            <person name="Rousvoal S."/>
            <person name="Samanta M."/>
            <person name="Samson G."/>
            <person name="Schroeder D.C."/>
            <person name="Segurens B."/>
            <person name="Strittmatter M."/>
            <person name="Tonon T."/>
            <person name="Tregear J.W."/>
            <person name="Valentin K."/>
            <person name="von Dassow P."/>
            <person name="Yamagishi T."/>
            <person name="Van de Peer Y."/>
            <person name="Wincker P."/>
        </authorList>
    </citation>
    <scope>NUCLEOTIDE SEQUENCE [LARGE SCALE GENOMIC DNA]</scope>
    <source>
        <strain evidence="3">Ec32 / CCAP1310/4</strain>
    </source>
</reference>
<evidence type="ECO:0000313" key="2">
    <source>
        <dbReference type="EMBL" id="CBJ32427.1"/>
    </source>
</evidence>
<dbReference type="EMBL" id="FN649731">
    <property type="protein sequence ID" value="CBJ32427.1"/>
    <property type="molecule type" value="Genomic_DNA"/>
</dbReference>
<keyword evidence="3" id="KW-1185">Reference proteome</keyword>
<dbReference type="InParanoid" id="D7FY14"/>
<organism evidence="2 3">
    <name type="scientific">Ectocarpus siliculosus</name>
    <name type="common">Brown alga</name>
    <name type="synonym">Conferva siliculosa</name>
    <dbReference type="NCBI Taxonomy" id="2880"/>
    <lineage>
        <taxon>Eukaryota</taxon>
        <taxon>Sar</taxon>
        <taxon>Stramenopiles</taxon>
        <taxon>Ochrophyta</taxon>
        <taxon>PX clade</taxon>
        <taxon>Phaeophyceae</taxon>
        <taxon>Ectocarpales</taxon>
        <taxon>Ectocarpaceae</taxon>
        <taxon>Ectocarpus</taxon>
    </lineage>
</organism>